<dbReference type="GO" id="GO:0098046">
    <property type="term" value="C:type V protein secretion system complex"/>
    <property type="evidence" value="ECO:0007669"/>
    <property type="project" value="TreeGrafter"/>
</dbReference>
<keyword evidence="6" id="KW-0472">Membrane</keyword>
<proteinExistence type="inferred from homology"/>
<name>A0A495WC80_9RHOO</name>
<feature type="domain" description="Haemolysin activator HlyB C-terminal" evidence="8">
    <location>
        <begin position="226"/>
        <end position="544"/>
    </location>
</feature>
<protein>
    <submittedName>
        <fullName evidence="11">Hemolysin activation/secretion protein</fullName>
    </submittedName>
</protein>
<evidence type="ECO:0000259" key="8">
    <source>
        <dbReference type="Pfam" id="PF03865"/>
    </source>
</evidence>
<feature type="domain" description="Polypeptide-transport-associated ShlB-type" evidence="9">
    <location>
        <begin position="114"/>
        <end position="166"/>
    </location>
</feature>
<keyword evidence="3" id="KW-1134">Transmembrane beta strand</keyword>
<dbReference type="PANTHER" id="PTHR34597:SF3">
    <property type="entry name" value="OUTER MEMBRANE TRANSPORTER CDIB"/>
    <property type="match status" value="1"/>
</dbReference>
<accession>A0A495WC80</accession>
<sequence>MRKGAAHLSGTAIALRFSFNKIVSVALLATVTASAGAQTGSDIAQELQRQQARERQLREQQEVMPDVRLQAPAGASDDALPVDETPCFPIREVVLKTDVPDFDWVQQTVGSSVALANGRCLGTNGINWLMKRVQDAIIARGYVTTRVLAEAQDLRAGSLSLSIVPGRIRDIRFTPESGARANPVNVLPASPGDILNLRDIEQALENFKRVPTAEADIQIVPGDAPGESDLLITWRQVFPFRLTLNANDGGTRSTGKNLGSVTVSADHLLTLNDLFYASFNNDIGGSHGKEKGDRGTRGHTVHYSLPWGYWQFAVTTSKNRYHQSVPGVNQTYLYSGTSENHEARISRVVHRDAQGKSTAYLRSYLTQSANFIDDTEVEVQRRRMAGWELGLQHRAFVGQATVDLSAAYRRGTGAFGAIAAPEEAFGDGTHRPRIVSAEASIAAPFKLAGEQLRYLGSWRVQWNRTPLVPQDRFSVGGRYTVRGFDGESVLMAERGWLVRNELGWQLGGSSQELYLGIDHGQVGGPSADLLVGRKLTGAVLGLRGGYGTLSWDVFIGTPLDKPRGFETAHSSSGINLTLSF</sequence>
<evidence type="ECO:0000256" key="5">
    <source>
        <dbReference type="ARBA" id="ARBA00023065"/>
    </source>
</evidence>
<dbReference type="FunFam" id="2.40.160.50:FF:000009">
    <property type="entry name" value="Putative hemolysin activator protein"/>
    <property type="match status" value="1"/>
</dbReference>
<dbReference type="OrthoDB" id="290122at2"/>
<dbReference type="GO" id="GO:0006811">
    <property type="term" value="P:monoatomic ion transport"/>
    <property type="evidence" value="ECO:0007669"/>
    <property type="project" value="UniProtKB-KW"/>
</dbReference>
<evidence type="ECO:0000313" key="11">
    <source>
        <dbReference type="EMBL" id="RKT58800.1"/>
    </source>
</evidence>
<dbReference type="Proteomes" id="UP000270626">
    <property type="component" value="Unassembled WGS sequence"/>
</dbReference>
<dbReference type="Pfam" id="PF03865">
    <property type="entry name" value="ShlB"/>
    <property type="match status" value="1"/>
</dbReference>
<gene>
    <name evidence="11" type="ORF">DFR40_1829</name>
</gene>
<dbReference type="InterPro" id="IPR027282">
    <property type="entry name" value="TPS"/>
</dbReference>
<dbReference type="PANTHER" id="PTHR34597">
    <property type="entry name" value="SLR1661 PROTEIN"/>
    <property type="match status" value="1"/>
</dbReference>
<dbReference type="InterPro" id="IPR005565">
    <property type="entry name" value="Hemolysn_activator_HlyB_C"/>
</dbReference>
<dbReference type="InterPro" id="IPR013686">
    <property type="entry name" value="Polypept-transport_assoc_ShlB"/>
</dbReference>
<dbReference type="GO" id="GO:0008320">
    <property type="term" value="F:protein transmembrane transporter activity"/>
    <property type="evidence" value="ECO:0007669"/>
    <property type="project" value="TreeGrafter"/>
</dbReference>
<dbReference type="EMBL" id="RBXP01000014">
    <property type="protein sequence ID" value="RKT58800.1"/>
    <property type="molecule type" value="Genomic_DNA"/>
</dbReference>
<evidence type="ECO:0000259" key="9">
    <source>
        <dbReference type="Pfam" id="PF08479"/>
    </source>
</evidence>
<dbReference type="Gene3D" id="2.40.160.50">
    <property type="entry name" value="membrane protein fhac: a member of the omp85/tpsb transporter family"/>
    <property type="match status" value="1"/>
</dbReference>
<dbReference type="AlphaFoldDB" id="A0A495WC80"/>
<keyword evidence="7" id="KW-0998">Cell outer membrane</keyword>
<evidence type="ECO:0000256" key="3">
    <source>
        <dbReference type="ARBA" id="ARBA00022452"/>
    </source>
</evidence>
<evidence type="ECO:0000256" key="1">
    <source>
        <dbReference type="ARBA" id="ARBA00004442"/>
    </source>
</evidence>
<evidence type="ECO:0000259" key="10">
    <source>
        <dbReference type="Pfam" id="PF17287"/>
    </source>
</evidence>
<comment type="similarity">
    <text evidence="2">Belongs to the TPS (TC 1.B.20) family.</text>
</comment>
<dbReference type="InterPro" id="IPR035251">
    <property type="entry name" value="ShlB_POTRA"/>
</dbReference>
<comment type="subcellular location">
    <subcellularLocation>
        <location evidence="1">Cell outer membrane</location>
    </subcellularLocation>
</comment>
<keyword evidence="4" id="KW-0812">Transmembrane</keyword>
<keyword evidence="5" id="KW-0406">Ion transport</keyword>
<dbReference type="Pfam" id="PF17287">
    <property type="entry name" value="POTRA_3"/>
    <property type="match status" value="1"/>
</dbReference>
<evidence type="ECO:0000256" key="4">
    <source>
        <dbReference type="ARBA" id="ARBA00022692"/>
    </source>
</evidence>
<evidence type="ECO:0000256" key="7">
    <source>
        <dbReference type="ARBA" id="ARBA00023237"/>
    </source>
</evidence>
<keyword evidence="5" id="KW-0813">Transport</keyword>
<dbReference type="GO" id="GO:0046819">
    <property type="term" value="P:protein secretion by the type V secretion system"/>
    <property type="evidence" value="ECO:0007669"/>
    <property type="project" value="TreeGrafter"/>
</dbReference>
<dbReference type="Gene3D" id="3.10.20.310">
    <property type="entry name" value="membrane protein fhac"/>
    <property type="match status" value="1"/>
</dbReference>
<organism evidence="11 12">
    <name type="scientific">Azonexus fungiphilus</name>
    <dbReference type="NCBI Taxonomy" id="146940"/>
    <lineage>
        <taxon>Bacteria</taxon>
        <taxon>Pseudomonadati</taxon>
        <taxon>Pseudomonadota</taxon>
        <taxon>Betaproteobacteria</taxon>
        <taxon>Rhodocyclales</taxon>
        <taxon>Azonexaceae</taxon>
        <taxon>Azonexus</taxon>
    </lineage>
</organism>
<dbReference type="Pfam" id="PF08479">
    <property type="entry name" value="POTRA_2"/>
    <property type="match status" value="1"/>
</dbReference>
<comment type="caution">
    <text evidence="11">The sequence shown here is derived from an EMBL/GenBank/DDBJ whole genome shotgun (WGS) entry which is preliminary data.</text>
</comment>
<evidence type="ECO:0000256" key="2">
    <source>
        <dbReference type="ARBA" id="ARBA00009055"/>
    </source>
</evidence>
<evidence type="ECO:0000256" key="6">
    <source>
        <dbReference type="ARBA" id="ARBA00023136"/>
    </source>
</evidence>
<feature type="domain" description="ShlB POTRA" evidence="10">
    <location>
        <begin position="167"/>
        <end position="221"/>
    </location>
</feature>
<dbReference type="InterPro" id="IPR051544">
    <property type="entry name" value="TPS_OM_transporter"/>
</dbReference>
<dbReference type="GO" id="GO:0009279">
    <property type="term" value="C:cell outer membrane"/>
    <property type="evidence" value="ECO:0007669"/>
    <property type="project" value="UniProtKB-SubCell"/>
</dbReference>
<reference evidence="11 12" key="1">
    <citation type="submission" date="2018-10" db="EMBL/GenBank/DDBJ databases">
        <title>Genomic Encyclopedia of Type Strains, Phase IV (KMG-IV): sequencing the most valuable type-strain genomes for metagenomic binning, comparative biology and taxonomic classification.</title>
        <authorList>
            <person name="Goeker M."/>
        </authorList>
    </citation>
    <scope>NUCLEOTIDE SEQUENCE [LARGE SCALE GENOMIC DNA]</scope>
    <source>
        <strain evidence="11 12">DSM 23841</strain>
    </source>
</reference>
<dbReference type="PIRSF" id="PIRSF029745">
    <property type="entry name" value="FhaC"/>
    <property type="match status" value="1"/>
</dbReference>
<evidence type="ECO:0000313" key="12">
    <source>
        <dbReference type="Proteomes" id="UP000270626"/>
    </source>
</evidence>
<keyword evidence="12" id="KW-1185">Reference proteome</keyword>